<dbReference type="OrthoDB" id="1923159at2759"/>
<dbReference type="InterPro" id="IPR035979">
    <property type="entry name" value="RBD_domain_sf"/>
</dbReference>
<dbReference type="Pfam" id="PF00076">
    <property type="entry name" value="RRM_1"/>
    <property type="match status" value="1"/>
</dbReference>
<dbReference type="GO" id="GO:0016567">
    <property type="term" value="P:protein ubiquitination"/>
    <property type="evidence" value="ECO:0007669"/>
    <property type="project" value="TreeGrafter"/>
</dbReference>
<evidence type="ECO:0000313" key="4">
    <source>
        <dbReference type="EMBL" id="OHS94391.1"/>
    </source>
</evidence>
<reference evidence="4" key="1">
    <citation type="submission" date="2016-10" db="EMBL/GenBank/DDBJ databases">
        <authorList>
            <person name="Benchimol M."/>
            <person name="Almeida L.G."/>
            <person name="Vasconcelos A.T."/>
            <person name="Perreira-Neves A."/>
            <person name="Rosa I.A."/>
            <person name="Tasca T."/>
            <person name="Bogo M.R."/>
            <person name="de Souza W."/>
        </authorList>
    </citation>
    <scope>NUCLEOTIDE SEQUENCE [LARGE SCALE GENOMIC DNA]</scope>
    <source>
        <strain evidence="4">K</strain>
    </source>
</reference>
<dbReference type="GO" id="GO:0003723">
    <property type="term" value="F:RNA binding"/>
    <property type="evidence" value="ECO:0007669"/>
    <property type="project" value="UniProtKB-UniRule"/>
</dbReference>
<evidence type="ECO:0000259" key="3">
    <source>
        <dbReference type="PROSITE" id="PS50102"/>
    </source>
</evidence>
<organism evidence="4 5">
    <name type="scientific">Tritrichomonas foetus</name>
    <dbReference type="NCBI Taxonomy" id="1144522"/>
    <lineage>
        <taxon>Eukaryota</taxon>
        <taxon>Metamonada</taxon>
        <taxon>Parabasalia</taxon>
        <taxon>Tritrichomonadida</taxon>
        <taxon>Tritrichomonadidae</taxon>
        <taxon>Tritrichomonas</taxon>
    </lineage>
</organism>
<dbReference type="InterPro" id="IPR039780">
    <property type="entry name" value="Mot2"/>
</dbReference>
<feature type="region of interest" description="Disordered" evidence="2">
    <location>
        <begin position="208"/>
        <end position="269"/>
    </location>
</feature>
<evidence type="ECO:0000256" key="1">
    <source>
        <dbReference type="PROSITE-ProRule" id="PRU00176"/>
    </source>
</evidence>
<dbReference type="InterPro" id="IPR034261">
    <property type="entry name" value="CNOT4_RRM"/>
</dbReference>
<dbReference type="PANTHER" id="PTHR12603:SF0">
    <property type="entry name" value="CCR4-NOT TRANSCRIPTION COMPLEX SUBUNIT 4"/>
    <property type="match status" value="1"/>
</dbReference>
<sequence length="317" mass="35766">MSRFSPKISHIDSGLKSRDSSKSSSSRSRQPLAERAHLSHYRVIQRELVYVIGIPIDIANEELLNKYEYFGQYGQIKKIVVNNTTYHASSYQQKPTVSAYITFQNIEDAWECIYALENFSINGHLLKASFGTSKYCSSFLSGQKCTKPDCMYLHYMGEPKDSFNTEEIQHSDRFLDLTRPSRPNDYYNYKFADKKPTIFPPRRILTAKISPSTASNSPEQGQSHSSSNSTTASGNSATAKGNKQINNENDKKSTESASGKNSPVQNKNSFVSSLFSPTIKGTTPLKVNYSIDYSLYDQLSLSRKSIREFLDSCHKDK</sequence>
<dbReference type="GeneID" id="94847338"/>
<dbReference type="CDD" id="cd12438">
    <property type="entry name" value="RRM_CNOT4"/>
    <property type="match status" value="1"/>
</dbReference>
<dbReference type="InterPro" id="IPR012677">
    <property type="entry name" value="Nucleotide-bd_a/b_plait_sf"/>
</dbReference>
<accession>A0A1J4J823</accession>
<dbReference type="PROSITE" id="PS50102">
    <property type="entry name" value="RRM"/>
    <property type="match status" value="1"/>
</dbReference>
<feature type="domain" description="RRM" evidence="3">
    <location>
        <begin position="47"/>
        <end position="133"/>
    </location>
</feature>
<evidence type="ECO:0000256" key="2">
    <source>
        <dbReference type="SAM" id="MobiDB-lite"/>
    </source>
</evidence>
<feature type="compositionally biased region" description="Polar residues" evidence="2">
    <location>
        <begin position="255"/>
        <end position="269"/>
    </location>
</feature>
<dbReference type="PANTHER" id="PTHR12603">
    <property type="entry name" value="CCR4-NOT TRANSCRIPTION COMPLEX RELATED"/>
    <property type="match status" value="1"/>
</dbReference>
<dbReference type="InterPro" id="IPR000504">
    <property type="entry name" value="RRM_dom"/>
</dbReference>
<evidence type="ECO:0000313" key="5">
    <source>
        <dbReference type="Proteomes" id="UP000179807"/>
    </source>
</evidence>
<dbReference type="VEuPathDB" id="TrichDB:TRFO_39421"/>
<keyword evidence="5" id="KW-1185">Reference proteome</keyword>
<gene>
    <name evidence="4" type="ORF">TRFO_39421</name>
</gene>
<feature type="region of interest" description="Disordered" evidence="2">
    <location>
        <begin position="1"/>
        <end position="31"/>
    </location>
</feature>
<dbReference type="EMBL" id="MLAK01001322">
    <property type="protein sequence ID" value="OHS94391.1"/>
    <property type="molecule type" value="Genomic_DNA"/>
</dbReference>
<comment type="caution">
    <text evidence="4">The sequence shown here is derived from an EMBL/GenBank/DDBJ whole genome shotgun (WGS) entry which is preliminary data.</text>
</comment>
<dbReference type="GO" id="GO:0004842">
    <property type="term" value="F:ubiquitin-protein transferase activity"/>
    <property type="evidence" value="ECO:0007669"/>
    <property type="project" value="InterPro"/>
</dbReference>
<dbReference type="InterPro" id="IPR003954">
    <property type="entry name" value="RRM_euk-type"/>
</dbReference>
<dbReference type="SMART" id="SM00361">
    <property type="entry name" value="RRM_1"/>
    <property type="match status" value="1"/>
</dbReference>
<dbReference type="RefSeq" id="XP_068347528.1">
    <property type="nucleotide sequence ID" value="XM_068512634.1"/>
</dbReference>
<name>A0A1J4J823_9EUKA</name>
<dbReference type="AlphaFoldDB" id="A0A1J4J823"/>
<dbReference type="Gene3D" id="3.30.70.330">
    <property type="match status" value="1"/>
</dbReference>
<dbReference type="Proteomes" id="UP000179807">
    <property type="component" value="Unassembled WGS sequence"/>
</dbReference>
<protein>
    <recommendedName>
        <fullName evidence="3">RRM domain-containing protein</fullName>
    </recommendedName>
</protein>
<feature type="compositionally biased region" description="Low complexity" evidence="2">
    <location>
        <begin position="215"/>
        <end position="241"/>
    </location>
</feature>
<proteinExistence type="predicted"/>
<dbReference type="SUPFAM" id="SSF54928">
    <property type="entry name" value="RNA-binding domain, RBD"/>
    <property type="match status" value="1"/>
</dbReference>
<keyword evidence="1" id="KW-0694">RNA-binding</keyword>
<feature type="compositionally biased region" description="Basic and acidic residues" evidence="2">
    <location>
        <begin position="9"/>
        <end position="21"/>
    </location>
</feature>
<dbReference type="GO" id="GO:0030014">
    <property type="term" value="C:CCR4-NOT complex"/>
    <property type="evidence" value="ECO:0007669"/>
    <property type="project" value="InterPro"/>
</dbReference>